<comment type="function">
    <text evidence="4">Component of a hydro-lyase that catalyzes the dehydration of mevalonate 5-phosphate (MVA5P) to form trans-anhydromevalonate 5-phosphate (tAHMP). Involved in the archaeal mevalonate (MVA) pathway, which provides fundamental precursors for isoprenoid biosynthesis, such as isopentenyl diphosphate (IPP) and dimethylallyl diphosphate (DMAPP).</text>
</comment>
<organism evidence="10 11">
    <name type="scientific">Candidatus Bilamarchaeum dharawalense</name>
    <dbReference type="NCBI Taxonomy" id="2885759"/>
    <lineage>
        <taxon>Archaea</taxon>
        <taxon>Candidatus Micrarchaeota</taxon>
        <taxon>Candidatus Micrarchaeia</taxon>
        <taxon>Candidatus Anstonellales</taxon>
        <taxon>Candidatus Bilamarchaeaceae</taxon>
        <taxon>Candidatus Bilamarchaeum</taxon>
    </lineage>
</organism>
<evidence type="ECO:0000256" key="1">
    <source>
        <dbReference type="ARBA" id="ARBA00023004"/>
    </source>
</evidence>
<reference evidence="10 11" key="1">
    <citation type="submission" date="2019-08" db="EMBL/GenBank/DDBJ databases">
        <authorList>
            <person name="Vazquez-Campos X."/>
        </authorList>
    </citation>
    <scope>NUCLEOTIDE SEQUENCE [LARGE SCALE GENOMIC DNA]</scope>
    <source>
        <strain evidence="10">LFW-283_2</strain>
    </source>
</reference>
<comment type="caution">
    <text evidence="10">The sequence shown here is derived from an EMBL/GenBank/DDBJ whole genome shotgun (WGS) entry which is preliminary data.</text>
</comment>
<evidence type="ECO:0000256" key="3">
    <source>
        <dbReference type="ARBA" id="ARBA00045120"/>
    </source>
</evidence>
<evidence type="ECO:0000256" key="4">
    <source>
        <dbReference type="ARBA" id="ARBA00045299"/>
    </source>
</evidence>
<name>A0A5E4LTV7_9ARCH</name>
<dbReference type="InterPro" id="IPR007506">
    <property type="entry name" value="PMDh-L-like_dom"/>
</dbReference>
<dbReference type="PANTHER" id="PTHR36577">
    <property type="entry name" value="DUF521 DOMAIN PROTEIN (AFU_ORTHOLOGUE AFUA_6G00490)"/>
    <property type="match status" value="1"/>
</dbReference>
<sequence length="390" mass="42456">MKLTKEEQQMFNGEMGEAAQQSMEILVALGKIYGAEKMVEISSAQISGVSYKTIGQAGLEYLDDLARKGARVKIPTFLNPAGMDVEQWEEMRIPKDFAKKQLEVLDAYGKMGIMKTCTCTPYFIGIRPKKGEHVAWAESSAVAFCNSVLGARTNREGGPSALAGAICGVTPEYGLHKDENRVAKLLVTVKCELKTVADFGALGSYVGKMAKTNYPAFEGIKSNKEEHLKVLGASMAATGSVPLFFIKGVTPEWNIADDAQRIEITEKELKATRAEIDSKLKPNLVTIGCPHASLDEIGQIAEMVSKKKPTCEFWVCTARKTKEDAIKKGYEKPILAAGGRIVADTCMVVCPLEQMGYQITGTNSGKAAAYLPNLCKQRVAFGDAEDILYR</sequence>
<gene>
    <name evidence="10" type="ORF">LFW2832_00267</name>
</gene>
<accession>A0A5E4LTV7</accession>
<dbReference type="EMBL" id="CABMJJ010000007">
    <property type="protein sequence ID" value="VVC03276.1"/>
    <property type="molecule type" value="Genomic_DNA"/>
</dbReference>
<proteinExistence type="inferred from homology"/>
<dbReference type="GO" id="GO:0016829">
    <property type="term" value="F:lyase activity"/>
    <property type="evidence" value="ECO:0007669"/>
    <property type="project" value="UniProtKB-KW"/>
</dbReference>
<comment type="similarity">
    <text evidence="5">Belongs to the AcnX type II large subunit family.</text>
</comment>
<dbReference type="Pfam" id="PF04412">
    <property type="entry name" value="AcnX"/>
    <property type="match status" value="1"/>
</dbReference>
<feature type="domain" description="Phosphomevalonate dehydratase large subunit-like" evidence="9">
    <location>
        <begin position="1"/>
        <end position="388"/>
    </location>
</feature>
<evidence type="ECO:0000256" key="2">
    <source>
        <dbReference type="ARBA" id="ARBA00023239"/>
    </source>
</evidence>
<evidence type="ECO:0000256" key="6">
    <source>
        <dbReference type="ARBA" id="ARBA00046520"/>
    </source>
</evidence>
<dbReference type="CDD" id="cd01355">
    <property type="entry name" value="AcnX"/>
    <property type="match status" value="1"/>
</dbReference>
<evidence type="ECO:0000256" key="5">
    <source>
        <dbReference type="ARBA" id="ARBA00046333"/>
    </source>
</evidence>
<dbReference type="Proteomes" id="UP000789941">
    <property type="component" value="Unassembled WGS sequence"/>
</dbReference>
<evidence type="ECO:0000313" key="11">
    <source>
        <dbReference type="Proteomes" id="UP000789941"/>
    </source>
</evidence>
<protein>
    <recommendedName>
        <fullName evidence="8">Phosphomevalonate dehydratase large subunit</fullName>
        <ecNumber evidence="7">4.2.1.182</ecNumber>
    </recommendedName>
</protein>
<dbReference type="AlphaFoldDB" id="A0A5E4LTV7"/>
<comment type="catalytic activity">
    <reaction evidence="3">
        <text>(R)-5-phosphomevalonate = (2E)-3-methyl-5-phosphooxypent-2-enoate + H2O</text>
        <dbReference type="Rhea" id="RHEA:78975"/>
        <dbReference type="ChEBI" id="CHEBI:15377"/>
        <dbReference type="ChEBI" id="CHEBI:58146"/>
        <dbReference type="ChEBI" id="CHEBI:229665"/>
        <dbReference type="EC" id="4.2.1.182"/>
    </reaction>
    <physiologicalReaction direction="left-to-right" evidence="3">
        <dbReference type="Rhea" id="RHEA:78976"/>
    </physiologicalReaction>
</comment>
<evidence type="ECO:0000313" key="10">
    <source>
        <dbReference type="EMBL" id="VVC03276.1"/>
    </source>
</evidence>
<evidence type="ECO:0000256" key="8">
    <source>
        <dbReference type="ARBA" id="ARBA00047196"/>
    </source>
</evidence>
<evidence type="ECO:0000259" key="9">
    <source>
        <dbReference type="Pfam" id="PF04412"/>
    </source>
</evidence>
<dbReference type="PANTHER" id="PTHR36577:SF3">
    <property type="entry name" value="DUF521 DOMAIN PROTEIN (AFU_ORTHOLOGUE AFUA_6G00490)"/>
    <property type="match status" value="1"/>
</dbReference>
<evidence type="ECO:0000256" key="7">
    <source>
        <dbReference type="ARBA" id="ARBA00047176"/>
    </source>
</evidence>
<keyword evidence="1" id="KW-0408">Iron</keyword>
<dbReference type="EC" id="4.2.1.182" evidence="7"/>
<keyword evidence="2" id="KW-0456">Lyase</keyword>
<comment type="subunit">
    <text evidence="6">Heterodimer composed of a large subunit (PMDh-L) and a small subunit (PMDh-S).</text>
</comment>